<gene>
    <name evidence="2" type="ORF">AOQ84DRAFT_99330</name>
</gene>
<evidence type="ECO:0008006" key="4">
    <source>
        <dbReference type="Google" id="ProtNLM"/>
    </source>
</evidence>
<keyword evidence="3" id="KW-1185">Reference proteome</keyword>
<accession>A0A8E2JQ63</accession>
<dbReference type="AlphaFoldDB" id="A0A8E2JQ63"/>
<dbReference type="PANTHER" id="PTHR37015">
    <property type="entry name" value="REVERSE TRANSCRIPTASE DOMAIN-CONTAINING PROTEIN"/>
    <property type="match status" value="1"/>
</dbReference>
<proteinExistence type="predicted"/>
<evidence type="ECO:0000313" key="3">
    <source>
        <dbReference type="Proteomes" id="UP000250140"/>
    </source>
</evidence>
<dbReference type="Proteomes" id="UP000250140">
    <property type="component" value="Unassembled WGS sequence"/>
</dbReference>
<dbReference type="PANTHER" id="PTHR37015:SF2">
    <property type="entry name" value="REVERSE TRANSCRIPTASE DOMAIN-CONTAINING PROTEIN"/>
    <property type="match status" value="1"/>
</dbReference>
<feature type="compositionally biased region" description="Low complexity" evidence="1">
    <location>
        <begin position="142"/>
        <end position="151"/>
    </location>
</feature>
<evidence type="ECO:0000313" key="2">
    <source>
        <dbReference type="EMBL" id="OCL05327.1"/>
    </source>
</evidence>
<feature type="region of interest" description="Disordered" evidence="1">
    <location>
        <begin position="128"/>
        <end position="156"/>
    </location>
</feature>
<sequence>MASAVLSTLGHVTEKKLRKLAEQQKKFCIQRDSILQAAEKKSDPAEKVSALIDGFKKFGLQTDRLSISTHNVKRFIDQSRVDPSVSQPLLKDWQAQLEHALKVESLRYDFAALFGRLVTEWIKNPNAANITSQGSDTEESSSDNGSSASFEEVGREEMHQQRKEWESYAFTENKMDEKAINEYLHDLFDSTLKSKKIQKTPLQVLQKTIKDFSFDMEFDTSSLQWCISGLLKSDLFSGKKREALIDLQSRPTVLKEMVDVFNMDLASLDTWEWSPSPVPLNMRRQLNGKYRVYMDEEIHQALLLQFIGTHWAVHLKQAFTSFYHSGAWIQSPYVSMSKKSKTRRTYFLGSATAPPDSVRNARRREYQENYFLTQLPQSVEEGSRDYNEDADEDADMGSNAGETKAPISIKQSMLRLATTEMHINTKIYGEFTILQSDFKWFGPSLPHSTILTVLKFFGVQDKWLGFFKKFLTSPLVFTQDGSGAEPQTRKRGIPMSHVLSDALGEAVLFCLDFAVNQRTNGANLYRFHDDLWFWGQESVCIHAWQAMKEFSHIMGLELNEEKTGAVLTFEDSKKARPLSSSLPKGNIHWGFLSLNATEGRWKIDPAKVDEHIEELHRQLAACRSVFAIVQAWKSYSRFFAANFAQPAKCFGREHIDMVIDTYKRIQQKLFADSPSASGSVTEHLRDLIRERFNVDGIPDGFFYFPVELGGLDLGNPFIQPLAVRKRATKTPTERIELAFEYEEEEYEAAKKRFDDGVHTPRPSDNTYIPKPDEPFMSLEEFVKFREETSSPLYRAYKNLMETYSEDEVEATPEVTAALKALPSSDWGNSGFKNDWSKLNPYWKWILQLYAGDMVQRFGGLSMGERGLLPIGLLSMLKSEKVRWQG</sequence>
<organism evidence="2 3">
    <name type="scientific">Glonium stellatum</name>
    <dbReference type="NCBI Taxonomy" id="574774"/>
    <lineage>
        <taxon>Eukaryota</taxon>
        <taxon>Fungi</taxon>
        <taxon>Dikarya</taxon>
        <taxon>Ascomycota</taxon>
        <taxon>Pezizomycotina</taxon>
        <taxon>Dothideomycetes</taxon>
        <taxon>Pleosporomycetidae</taxon>
        <taxon>Gloniales</taxon>
        <taxon>Gloniaceae</taxon>
        <taxon>Glonium</taxon>
    </lineage>
</organism>
<dbReference type="OrthoDB" id="74545at2759"/>
<protein>
    <recommendedName>
        <fullName evidence="4">Reverse transcriptase domain-containing protein</fullName>
    </recommendedName>
</protein>
<reference evidence="2 3" key="1">
    <citation type="journal article" date="2016" name="Nat. Commun.">
        <title>Ectomycorrhizal ecology is imprinted in the genome of the dominant symbiotic fungus Cenococcum geophilum.</title>
        <authorList>
            <consortium name="DOE Joint Genome Institute"/>
            <person name="Peter M."/>
            <person name="Kohler A."/>
            <person name="Ohm R.A."/>
            <person name="Kuo A."/>
            <person name="Krutzmann J."/>
            <person name="Morin E."/>
            <person name="Arend M."/>
            <person name="Barry K.W."/>
            <person name="Binder M."/>
            <person name="Choi C."/>
            <person name="Clum A."/>
            <person name="Copeland A."/>
            <person name="Grisel N."/>
            <person name="Haridas S."/>
            <person name="Kipfer T."/>
            <person name="LaButti K."/>
            <person name="Lindquist E."/>
            <person name="Lipzen A."/>
            <person name="Maire R."/>
            <person name="Meier B."/>
            <person name="Mihaltcheva S."/>
            <person name="Molinier V."/>
            <person name="Murat C."/>
            <person name="Poggeler S."/>
            <person name="Quandt C.A."/>
            <person name="Sperisen C."/>
            <person name="Tritt A."/>
            <person name="Tisserant E."/>
            <person name="Crous P.W."/>
            <person name="Henrissat B."/>
            <person name="Nehls U."/>
            <person name="Egli S."/>
            <person name="Spatafora J.W."/>
            <person name="Grigoriev I.V."/>
            <person name="Martin F.M."/>
        </authorList>
    </citation>
    <scope>NUCLEOTIDE SEQUENCE [LARGE SCALE GENOMIC DNA]</scope>
    <source>
        <strain evidence="2 3">CBS 207.34</strain>
    </source>
</reference>
<feature type="region of interest" description="Disordered" evidence="1">
    <location>
        <begin position="379"/>
        <end position="402"/>
    </location>
</feature>
<dbReference type="EMBL" id="KV750317">
    <property type="protein sequence ID" value="OCL05327.1"/>
    <property type="molecule type" value="Genomic_DNA"/>
</dbReference>
<name>A0A8E2JQ63_9PEZI</name>
<evidence type="ECO:0000256" key="1">
    <source>
        <dbReference type="SAM" id="MobiDB-lite"/>
    </source>
</evidence>
<dbReference type="CDD" id="cd01709">
    <property type="entry name" value="RT_like_1"/>
    <property type="match status" value="1"/>
</dbReference>